<dbReference type="GO" id="GO:0019867">
    <property type="term" value="C:outer membrane"/>
    <property type="evidence" value="ECO:0007669"/>
    <property type="project" value="InterPro"/>
</dbReference>
<feature type="signal peptide" evidence="6">
    <location>
        <begin position="1"/>
        <end position="27"/>
    </location>
</feature>
<dbReference type="InterPro" id="IPR034746">
    <property type="entry name" value="POTRA"/>
</dbReference>
<dbReference type="PANTHER" id="PTHR12815:SF47">
    <property type="entry name" value="TRANSLOCATION AND ASSEMBLY MODULE SUBUNIT TAMA"/>
    <property type="match status" value="1"/>
</dbReference>
<dbReference type="InterPro" id="IPR013686">
    <property type="entry name" value="Polypept-transport_assoc_ShlB"/>
</dbReference>
<evidence type="ECO:0000259" key="7">
    <source>
        <dbReference type="PROSITE" id="PS51779"/>
    </source>
</evidence>
<keyword evidence="5" id="KW-0998">Cell outer membrane</keyword>
<accession>A0A1Z4LPT9</accession>
<dbReference type="Gene3D" id="2.40.160.50">
    <property type="entry name" value="membrane protein fhac: a member of the omp85/tpsb transporter family"/>
    <property type="match status" value="1"/>
</dbReference>
<keyword evidence="4" id="KW-0472">Membrane</keyword>
<organism evidence="8 9">
    <name type="scientific">Calothrix parasitica NIES-267</name>
    <dbReference type="NCBI Taxonomy" id="1973488"/>
    <lineage>
        <taxon>Bacteria</taxon>
        <taxon>Bacillati</taxon>
        <taxon>Cyanobacteriota</taxon>
        <taxon>Cyanophyceae</taxon>
        <taxon>Nostocales</taxon>
        <taxon>Calotrichaceae</taxon>
        <taxon>Calothrix</taxon>
    </lineage>
</organism>
<evidence type="ECO:0000313" key="8">
    <source>
        <dbReference type="EMBL" id="BAY83184.1"/>
    </source>
</evidence>
<feature type="domain" description="POTRA" evidence="7">
    <location>
        <begin position="121"/>
        <end position="196"/>
    </location>
</feature>
<dbReference type="InterPro" id="IPR010827">
    <property type="entry name" value="BamA/TamA_POTRA"/>
</dbReference>
<protein>
    <submittedName>
        <fullName evidence="8">Surface antigen variable number</fullName>
    </submittedName>
</protein>
<keyword evidence="3 6" id="KW-0732">Signal</keyword>
<dbReference type="InterPro" id="IPR000184">
    <property type="entry name" value="Bac_surfAg_D15"/>
</dbReference>
<evidence type="ECO:0000256" key="1">
    <source>
        <dbReference type="ARBA" id="ARBA00004370"/>
    </source>
</evidence>
<dbReference type="Pfam" id="PF01103">
    <property type="entry name" value="Omp85"/>
    <property type="match status" value="1"/>
</dbReference>
<comment type="subcellular location">
    <subcellularLocation>
        <location evidence="1">Membrane</location>
    </subcellularLocation>
</comment>
<dbReference type="Pfam" id="PF07244">
    <property type="entry name" value="POTRA"/>
    <property type="match status" value="2"/>
</dbReference>
<evidence type="ECO:0000256" key="5">
    <source>
        <dbReference type="ARBA" id="ARBA00023237"/>
    </source>
</evidence>
<evidence type="ECO:0000256" key="2">
    <source>
        <dbReference type="ARBA" id="ARBA00022692"/>
    </source>
</evidence>
<gene>
    <name evidence="8" type="ORF">NIES267_26710</name>
</gene>
<proteinExistence type="predicted"/>
<evidence type="ECO:0000256" key="3">
    <source>
        <dbReference type="ARBA" id="ARBA00022729"/>
    </source>
</evidence>
<evidence type="ECO:0000313" key="9">
    <source>
        <dbReference type="Proteomes" id="UP000218418"/>
    </source>
</evidence>
<dbReference type="PROSITE" id="PS51779">
    <property type="entry name" value="POTRA"/>
    <property type="match status" value="1"/>
</dbReference>
<name>A0A1Z4LPT9_9CYAN</name>
<dbReference type="EMBL" id="AP018227">
    <property type="protein sequence ID" value="BAY83184.1"/>
    <property type="molecule type" value="Genomic_DNA"/>
</dbReference>
<dbReference type="Pfam" id="PF08479">
    <property type="entry name" value="POTRA_2"/>
    <property type="match status" value="1"/>
</dbReference>
<dbReference type="Proteomes" id="UP000218418">
    <property type="component" value="Chromosome"/>
</dbReference>
<keyword evidence="9" id="KW-1185">Reference proteome</keyword>
<reference evidence="8 9" key="1">
    <citation type="submission" date="2017-06" db="EMBL/GenBank/DDBJ databases">
        <title>Genome sequencing of cyanobaciteial culture collection at National Institute for Environmental Studies (NIES).</title>
        <authorList>
            <person name="Hirose Y."/>
            <person name="Shimura Y."/>
            <person name="Fujisawa T."/>
            <person name="Nakamura Y."/>
            <person name="Kawachi M."/>
        </authorList>
    </citation>
    <scope>NUCLEOTIDE SEQUENCE [LARGE SCALE GENOMIC DNA]</scope>
    <source>
        <strain evidence="8 9">NIES-267</strain>
    </source>
</reference>
<evidence type="ECO:0000256" key="4">
    <source>
        <dbReference type="ARBA" id="ARBA00023136"/>
    </source>
</evidence>
<keyword evidence="2" id="KW-0812">Transmembrane</keyword>
<sequence>MKKVSAFSIGIATASILGFVNMTIVQAQTPAVQNTPKNTQPEEQSETKVLVYEVTIDGVEGKLEQIVSQAIQTQAGNNITRAQLQQDINAIFSTGYFANVRAVPEDTPKGVRIKFVVEPNPVLRTVKIQNNQVLPQEVINQNFNEQYGEILNLRQLQAGVQKLNKWYQDNGYVLAQVIDSPKINPDGTVTLQVAEGVIEDIQIQFVNPEGEEAKGKTQPYIITREMQLKPGEIFKRELAQKDLQRVFGLGIFQDINLKLNPAKDPRKVVLVVNVTEGRNFTVSPGGGYSSKSGLFAASSFNLRNLNGRNQSLGADLELSQRDFGFDVNYTDPWIGGDPYRTSYSINGFRKRTFSQIFDGGETEVELANGDRPRVFKTGGNISFRRNLSKKVFDKSEWVASAGLKYQRVAIRDSDGDINAKDELGNDLSFSGDGTDDLLTVPLRLVRDKRNNFLSPTKGSVLRLSTEQSIPIGDASILSNKLSGSYSFYLPTRLTKLTKGCRKTNSKSQECPQAFAFNLQGGTVIGDLPPYEAFSLGGANSVRGFGEGELGTARSFLQASAEYRFPVFSLLSGALFFDAATDLGTADSVTGNPAGARNKPGNGFGYGLGVRVKSPLGPIRLDYGYNNDGESRVQFGIGERF</sequence>
<evidence type="ECO:0000256" key="6">
    <source>
        <dbReference type="SAM" id="SignalP"/>
    </source>
</evidence>
<dbReference type="PANTHER" id="PTHR12815">
    <property type="entry name" value="SORTING AND ASSEMBLY MACHINERY SAMM50 PROTEIN FAMILY MEMBER"/>
    <property type="match status" value="1"/>
</dbReference>
<dbReference type="AlphaFoldDB" id="A0A1Z4LPT9"/>
<dbReference type="Gene3D" id="3.10.20.310">
    <property type="entry name" value="membrane protein fhac"/>
    <property type="match status" value="3"/>
</dbReference>
<dbReference type="InterPro" id="IPR039910">
    <property type="entry name" value="D15-like"/>
</dbReference>
<dbReference type="OrthoDB" id="9776356at2"/>
<feature type="chain" id="PRO_5012261165" evidence="6">
    <location>
        <begin position="28"/>
        <end position="640"/>
    </location>
</feature>